<dbReference type="SUPFAM" id="SSF56935">
    <property type="entry name" value="Porins"/>
    <property type="match status" value="1"/>
</dbReference>
<sequence length="264" mass="28978">MKLKRTILFTFCTSISFYSVFSQEKTEPGALVTDRPDQTESPTVVPKGFLQIETGAFYEDSGEKAFKQKTTTFNTTLLRYGLLDNLELRVGWDFTETKTEINGTELDDVASGLSPLLLGAKIGVIEEKGWLPEIGLIGHLFLPFSAGNDFRPETTGVDFRFSFAHTLSEKSSLSYNLGAEWGNDSPEAAYIYTISYGYSVTDTFGIFAELYGDLPEDSSPNHLWDAGLTYLISDSIQLDATVGSGITKGQNLLLSAGVSIRLPN</sequence>
<organism evidence="1 2">
    <name type="scientific">Aquimarina celericrescens</name>
    <dbReference type="NCBI Taxonomy" id="1964542"/>
    <lineage>
        <taxon>Bacteria</taxon>
        <taxon>Pseudomonadati</taxon>
        <taxon>Bacteroidota</taxon>
        <taxon>Flavobacteriia</taxon>
        <taxon>Flavobacteriales</taxon>
        <taxon>Flavobacteriaceae</taxon>
        <taxon>Aquimarina</taxon>
    </lineage>
</organism>
<dbReference type="RefSeq" id="WP_378321599.1">
    <property type="nucleotide sequence ID" value="NZ_JBHUHY010000017.1"/>
</dbReference>
<dbReference type="EMBL" id="JBHUHY010000017">
    <property type="protein sequence ID" value="MFD2188569.1"/>
    <property type="molecule type" value="Genomic_DNA"/>
</dbReference>
<dbReference type="InterPro" id="IPR025737">
    <property type="entry name" value="FApF"/>
</dbReference>
<evidence type="ECO:0000313" key="2">
    <source>
        <dbReference type="Proteomes" id="UP001597344"/>
    </source>
</evidence>
<name>A0ABW5B321_9FLAO</name>
<reference evidence="2" key="1">
    <citation type="journal article" date="2019" name="Int. J. Syst. Evol. Microbiol.">
        <title>The Global Catalogue of Microorganisms (GCM) 10K type strain sequencing project: providing services to taxonomists for standard genome sequencing and annotation.</title>
        <authorList>
            <consortium name="The Broad Institute Genomics Platform"/>
            <consortium name="The Broad Institute Genome Sequencing Center for Infectious Disease"/>
            <person name="Wu L."/>
            <person name="Ma J."/>
        </authorList>
    </citation>
    <scope>NUCLEOTIDE SEQUENCE [LARGE SCALE GENOMIC DNA]</scope>
    <source>
        <strain evidence="2">DT92</strain>
    </source>
</reference>
<accession>A0ABW5B321</accession>
<keyword evidence="2" id="KW-1185">Reference proteome</keyword>
<comment type="caution">
    <text evidence="1">The sequence shown here is derived from an EMBL/GenBank/DDBJ whole genome shotgun (WGS) entry which is preliminary data.</text>
</comment>
<proteinExistence type="predicted"/>
<gene>
    <name evidence="1" type="ORF">ACFSJT_17310</name>
</gene>
<protein>
    <submittedName>
        <fullName evidence="1">Transporter</fullName>
    </submittedName>
</protein>
<dbReference type="Pfam" id="PF13557">
    <property type="entry name" value="Phenol_MetA_deg"/>
    <property type="match status" value="1"/>
</dbReference>
<evidence type="ECO:0000313" key="1">
    <source>
        <dbReference type="EMBL" id="MFD2188569.1"/>
    </source>
</evidence>
<dbReference type="Proteomes" id="UP001597344">
    <property type="component" value="Unassembled WGS sequence"/>
</dbReference>